<dbReference type="SUPFAM" id="SSF101898">
    <property type="entry name" value="NHL repeat"/>
    <property type="match status" value="1"/>
</dbReference>
<dbReference type="EMBL" id="RAVZ01000166">
    <property type="protein sequence ID" value="RKG84009.1"/>
    <property type="molecule type" value="Genomic_DNA"/>
</dbReference>
<dbReference type="RefSeq" id="WP_120542771.1">
    <property type="nucleotide sequence ID" value="NZ_RAVZ01000166.1"/>
</dbReference>
<dbReference type="OrthoDB" id="5483347at2"/>
<dbReference type="Pfam" id="PF11617">
    <property type="entry name" value="Cu-binding_MopE"/>
    <property type="match status" value="3"/>
</dbReference>
<dbReference type="InterPro" id="IPR021655">
    <property type="entry name" value="Put_metal-bd"/>
</dbReference>
<gene>
    <name evidence="1" type="ORF">D7V88_22860</name>
</gene>
<sequence length="645" mass="67834">MRLFLMAVLCGSVLAGCKKDDSKAGALNVTVGYSGFTRGCVTVTATDVDDAQNTSTLNVAIPGKTPGSVAVAVFREKDWGRVLKVTTQLREFDCAGEPVGDPQEMNARVPEEGKLDVGFTVKATDTDKDGYFSAYPEDLEATAGNDCNDNNENSYPGIANDGLTNWYRDADGDSFGDEKATPVRACKQPAGFVKDAKDCNDANALIHPATLEQLCDGVDDNCSGAPDENFKLGELCTSSEQYCGPTNRCSQDKLSAECFSATSATPWYVDADGDGREGAAAGVSCVRPEPDAVAASTDCDESSTFVNNGLPEACDRLDNNCTGGVDEGCGALTWSTNAEIVTPQLDLTAIALYDQGRKSWIVGPNKLLHLDSTTPTIRDFSDGSCRKDWRAAWTSEGGRGFFVGKSGWVSTRLITDSGEACYTFQPSSNTDFNGVFGVDDPSAGPTAYAVASNGKIYRWAPPYDETNLTEVADVPANLRAIGGTKNGNMILAVGSGDANEGAQVYRYDATTNGPWALDPLAAPITGFLKGIHVTDSRFAYAAGENGVVIKRTTAGWGAPLPTVFEAGSTTNKANIGDILAFSEKGIYVSTNDGNIMFYDGGTVWTPAYTGTKGLFSLDGSSPSRIAAVGAGSTLVNFTPPAPTPP</sequence>
<organism evidence="1 2">
    <name type="scientific">Corallococcus terminator</name>
    <dbReference type="NCBI Taxonomy" id="2316733"/>
    <lineage>
        <taxon>Bacteria</taxon>
        <taxon>Pseudomonadati</taxon>
        <taxon>Myxococcota</taxon>
        <taxon>Myxococcia</taxon>
        <taxon>Myxococcales</taxon>
        <taxon>Cystobacterineae</taxon>
        <taxon>Myxococcaceae</taxon>
        <taxon>Corallococcus</taxon>
    </lineage>
</organism>
<dbReference type="PROSITE" id="PS51257">
    <property type="entry name" value="PROKAR_LIPOPROTEIN"/>
    <property type="match status" value="1"/>
</dbReference>
<comment type="caution">
    <text evidence="1">The sequence shown here is derived from an EMBL/GenBank/DDBJ whole genome shotgun (WGS) entry which is preliminary data.</text>
</comment>
<dbReference type="AlphaFoldDB" id="A0A3A8IKN7"/>
<keyword evidence="2" id="KW-1185">Reference proteome</keyword>
<dbReference type="Proteomes" id="UP000268094">
    <property type="component" value="Unassembled WGS sequence"/>
</dbReference>
<evidence type="ECO:0000313" key="1">
    <source>
        <dbReference type="EMBL" id="RKG84009.1"/>
    </source>
</evidence>
<evidence type="ECO:0000313" key="2">
    <source>
        <dbReference type="Proteomes" id="UP000268094"/>
    </source>
</evidence>
<name>A0A3A8IKN7_9BACT</name>
<protein>
    <recommendedName>
        <fullName evidence="3">Lipoprotein</fullName>
    </recommendedName>
</protein>
<reference evidence="2" key="1">
    <citation type="submission" date="2018-09" db="EMBL/GenBank/DDBJ databases">
        <authorList>
            <person name="Livingstone P.G."/>
            <person name="Whitworth D.E."/>
        </authorList>
    </citation>
    <scope>NUCLEOTIDE SEQUENCE [LARGE SCALE GENOMIC DNA]</scope>
    <source>
        <strain evidence="2">CA054A</strain>
    </source>
</reference>
<proteinExistence type="predicted"/>
<evidence type="ECO:0008006" key="3">
    <source>
        <dbReference type="Google" id="ProtNLM"/>
    </source>
</evidence>
<accession>A0A3A8IKN7</accession>